<dbReference type="Pfam" id="PF24864">
    <property type="entry name" value="DUF7730"/>
    <property type="match status" value="1"/>
</dbReference>
<accession>A0ABR1HIE5</accession>
<reference evidence="2 3" key="1">
    <citation type="journal article" date="2025" name="Microbiol. Resour. Announc.">
        <title>Draft genome sequences for Neonectria magnoliae and Neonectria punicea, canker pathogens of Liriodendron tulipifera and Acer saccharum in West Virginia.</title>
        <authorList>
            <person name="Petronek H.M."/>
            <person name="Kasson M.T."/>
            <person name="Metheny A.M."/>
            <person name="Stauder C.M."/>
            <person name="Lovett B."/>
            <person name="Lynch S.C."/>
            <person name="Garnas J.R."/>
            <person name="Kasson L.R."/>
            <person name="Stajich J.E."/>
        </authorList>
    </citation>
    <scope>NUCLEOTIDE SEQUENCE [LARGE SCALE GENOMIC DNA]</scope>
    <source>
        <strain evidence="2 3">NRRL 64653</strain>
    </source>
</reference>
<evidence type="ECO:0000313" key="3">
    <source>
        <dbReference type="Proteomes" id="UP001498476"/>
    </source>
</evidence>
<protein>
    <recommendedName>
        <fullName evidence="1">DUF7730 domain-containing protein</fullName>
    </recommendedName>
</protein>
<proteinExistence type="predicted"/>
<sequence length="404" mass="46069">MKFKVGNWLEGKLGRRRTHSMRPEENLTDLPWLPSTRPYALTPSSSKEVLTTGSPIFEKLPRELRYQILVLAFGDAIVHMDLSFVHPTAALAPGSRPIINHAGIDSVGHSIPPVVNWDLSVPKSWQWWGSVCHRVMPHHRRFSSDRYKEVPEPGDDYCRLGAQHRCELWPGEYPLKCHIGIMGWLLSCRQAYTEGIHILYTTNTIHISGHTLVTHLPQLLLSQRLCDITSLEIVWPLKLRQGPRSSAIPEEEPLESILTILSDNFPNLTRLHLALKTNEREFRRVDFQGIFRPVDAFVRRSRPGLHQFTISPSRSVFTPFYEALREELRAKLGVHQISRLPYEVWRNLSGSFVLSQIIPGKGIMSSPYPQPPTPTPGVETVGDGYWILAGNVDDELPQRYCTLY</sequence>
<keyword evidence="3" id="KW-1185">Reference proteome</keyword>
<dbReference type="PANTHER" id="PTHR38790:SF4">
    <property type="entry name" value="2EXR DOMAIN-CONTAINING PROTEIN"/>
    <property type="match status" value="1"/>
</dbReference>
<comment type="caution">
    <text evidence="2">The sequence shown here is derived from an EMBL/GenBank/DDBJ whole genome shotgun (WGS) entry which is preliminary data.</text>
</comment>
<gene>
    <name evidence="2" type="ORF">QQX98_002518</name>
</gene>
<feature type="domain" description="DUF7730" evidence="1">
    <location>
        <begin position="173"/>
        <end position="276"/>
    </location>
</feature>
<dbReference type="PANTHER" id="PTHR38790">
    <property type="entry name" value="2EXR DOMAIN-CONTAINING PROTEIN-RELATED"/>
    <property type="match status" value="1"/>
</dbReference>
<dbReference type="EMBL" id="JAZAVJ010000026">
    <property type="protein sequence ID" value="KAK7420953.1"/>
    <property type="molecule type" value="Genomic_DNA"/>
</dbReference>
<dbReference type="Proteomes" id="UP001498476">
    <property type="component" value="Unassembled WGS sequence"/>
</dbReference>
<dbReference type="InterPro" id="IPR056632">
    <property type="entry name" value="DUF7730"/>
</dbReference>
<evidence type="ECO:0000313" key="2">
    <source>
        <dbReference type="EMBL" id="KAK7420953.1"/>
    </source>
</evidence>
<organism evidence="2 3">
    <name type="scientific">Neonectria punicea</name>
    <dbReference type="NCBI Taxonomy" id="979145"/>
    <lineage>
        <taxon>Eukaryota</taxon>
        <taxon>Fungi</taxon>
        <taxon>Dikarya</taxon>
        <taxon>Ascomycota</taxon>
        <taxon>Pezizomycotina</taxon>
        <taxon>Sordariomycetes</taxon>
        <taxon>Hypocreomycetidae</taxon>
        <taxon>Hypocreales</taxon>
        <taxon>Nectriaceae</taxon>
        <taxon>Neonectria</taxon>
    </lineage>
</organism>
<name>A0ABR1HIE5_9HYPO</name>
<evidence type="ECO:0000259" key="1">
    <source>
        <dbReference type="Pfam" id="PF24864"/>
    </source>
</evidence>